<dbReference type="Gene3D" id="3.90.79.10">
    <property type="entry name" value="Nucleoside Triphosphate Pyrophosphohydrolase"/>
    <property type="match status" value="1"/>
</dbReference>
<dbReference type="GO" id="GO:0016787">
    <property type="term" value="F:hydrolase activity"/>
    <property type="evidence" value="ECO:0007669"/>
    <property type="project" value="UniProtKB-KW"/>
</dbReference>
<dbReference type="RefSeq" id="WP_150043968.1">
    <property type="nucleotide sequence ID" value="NZ_OW485601.1"/>
</dbReference>
<evidence type="ECO:0000256" key="2">
    <source>
        <dbReference type="ARBA" id="ARBA00022801"/>
    </source>
</evidence>
<comment type="caution">
    <text evidence="5">The sequence shown here is derived from an EMBL/GenBank/DDBJ whole genome shotgun (WGS) entry which is preliminary data.</text>
</comment>
<feature type="domain" description="Nudix hydrolase" evidence="4">
    <location>
        <begin position="8"/>
        <end position="142"/>
    </location>
</feature>
<reference evidence="5 6" key="1">
    <citation type="submission" date="2019-09" db="EMBL/GenBank/DDBJ databases">
        <title>Genome sequence of Rhodovastum atsumiense, a diverse member of the Acetobacteraceae family of non-sulfur purple photosynthetic bacteria.</title>
        <authorList>
            <person name="Meyer T."/>
            <person name="Kyndt J."/>
        </authorList>
    </citation>
    <scope>NUCLEOTIDE SEQUENCE [LARGE SCALE GENOMIC DNA]</scope>
    <source>
        <strain evidence="5 6">DSM 21279</strain>
    </source>
</reference>
<dbReference type="AlphaFoldDB" id="A0A5M6IMV8"/>
<evidence type="ECO:0000256" key="1">
    <source>
        <dbReference type="ARBA" id="ARBA00001946"/>
    </source>
</evidence>
<name>A0A5M6IMV8_9PROT</name>
<keyword evidence="6" id="KW-1185">Reference proteome</keyword>
<accession>A0A5M6IMV8</accession>
<dbReference type="PRINTS" id="PR00502">
    <property type="entry name" value="NUDIXFAMILY"/>
</dbReference>
<dbReference type="OrthoDB" id="9761969at2"/>
<proteinExistence type="inferred from homology"/>
<dbReference type="InterPro" id="IPR020084">
    <property type="entry name" value="NUDIX_hydrolase_CS"/>
</dbReference>
<sequence>MSREYPTRPIVGIGICLLRPHAGGEVLLARRGQAPALGAWTLPGGAQELGETAEQAARRELLEETGLTAGPLQLAANVDSIHRDAAGRVRYHYTILDFYGLPAGGVLAPGDDVAEVVWARLDALDAYALWDEVHRVIGIARQQLGV</sequence>
<dbReference type="SUPFAM" id="SSF55811">
    <property type="entry name" value="Nudix"/>
    <property type="match status" value="1"/>
</dbReference>
<organism evidence="5 6">
    <name type="scientific">Rhodovastum atsumiense</name>
    <dbReference type="NCBI Taxonomy" id="504468"/>
    <lineage>
        <taxon>Bacteria</taxon>
        <taxon>Pseudomonadati</taxon>
        <taxon>Pseudomonadota</taxon>
        <taxon>Alphaproteobacteria</taxon>
        <taxon>Acetobacterales</taxon>
        <taxon>Acetobacteraceae</taxon>
        <taxon>Rhodovastum</taxon>
    </lineage>
</organism>
<evidence type="ECO:0000256" key="3">
    <source>
        <dbReference type="RuleBase" id="RU003476"/>
    </source>
</evidence>
<dbReference type="CDD" id="cd04673">
    <property type="entry name" value="NUDIX_ADPRase"/>
    <property type="match status" value="1"/>
</dbReference>
<protein>
    <submittedName>
        <fullName evidence="5">NUDIX hydrolase</fullName>
    </submittedName>
</protein>
<dbReference type="PROSITE" id="PS51462">
    <property type="entry name" value="NUDIX"/>
    <property type="match status" value="1"/>
</dbReference>
<evidence type="ECO:0000313" key="5">
    <source>
        <dbReference type="EMBL" id="KAA5609307.1"/>
    </source>
</evidence>
<evidence type="ECO:0000313" key="6">
    <source>
        <dbReference type="Proteomes" id="UP000325255"/>
    </source>
</evidence>
<dbReference type="InterPro" id="IPR000086">
    <property type="entry name" value="NUDIX_hydrolase_dom"/>
</dbReference>
<comment type="cofactor">
    <cofactor evidence="1">
        <name>Mg(2+)</name>
        <dbReference type="ChEBI" id="CHEBI:18420"/>
    </cofactor>
</comment>
<dbReference type="EMBL" id="VWPK01000054">
    <property type="protein sequence ID" value="KAA5609307.1"/>
    <property type="molecule type" value="Genomic_DNA"/>
</dbReference>
<gene>
    <name evidence="5" type="ORF">F1189_24970</name>
</gene>
<dbReference type="InterPro" id="IPR015797">
    <property type="entry name" value="NUDIX_hydrolase-like_dom_sf"/>
</dbReference>
<dbReference type="Proteomes" id="UP000325255">
    <property type="component" value="Unassembled WGS sequence"/>
</dbReference>
<dbReference type="Pfam" id="PF00293">
    <property type="entry name" value="NUDIX"/>
    <property type="match status" value="1"/>
</dbReference>
<dbReference type="InterPro" id="IPR020476">
    <property type="entry name" value="Nudix_hydrolase"/>
</dbReference>
<dbReference type="PANTHER" id="PTHR43736:SF1">
    <property type="entry name" value="DIHYDRONEOPTERIN TRIPHOSPHATE DIPHOSPHATASE"/>
    <property type="match status" value="1"/>
</dbReference>
<dbReference type="PROSITE" id="PS00893">
    <property type="entry name" value="NUDIX_BOX"/>
    <property type="match status" value="1"/>
</dbReference>
<comment type="similarity">
    <text evidence="3">Belongs to the Nudix hydrolase family.</text>
</comment>
<dbReference type="PANTHER" id="PTHR43736">
    <property type="entry name" value="ADP-RIBOSE PYROPHOSPHATASE"/>
    <property type="match status" value="1"/>
</dbReference>
<evidence type="ECO:0000259" key="4">
    <source>
        <dbReference type="PROSITE" id="PS51462"/>
    </source>
</evidence>
<keyword evidence="2 3" id="KW-0378">Hydrolase</keyword>